<dbReference type="Gene3D" id="3.40.390.10">
    <property type="entry name" value="Collagenase (Catalytic Domain)"/>
    <property type="match status" value="1"/>
</dbReference>
<keyword evidence="11" id="KW-1185">Reference proteome</keyword>
<keyword evidence="3" id="KW-0479">Metal-binding</keyword>
<dbReference type="Pfam" id="PF05572">
    <property type="entry name" value="Peptidase_M43"/>
    <property type="match status" value="1"/>
</dbReference>
<keyword evidence="5" id="KW-0378">Hydrolase</keyword>
<feature type="domain" description="Peptidase M43 pregnancy-associated plasma-A" evidence="9">
    <location>
        <begin position="156"/>
        <end position="298"/>
    </location>
</feature>
<evidence type="ECO:0000256" key="7">
    <source>
        <dbReference type="ARBA" id="ARBA00023049"/>
    </source>
</evidence>
<dbReference type="OrthoDB" id="6278496at2"/>
<dbReference type="GO" id="GO:0006508">
    <property type="term" value="P:proteolysis"/>
    <property type="evidence" value="ECO:0007669"/>
    <property type="project" value="UniProtKB-KW"/>
</dbReference>
<sequence length="439" mass="47158">MSTNEPAVELPTRRTCGAMDVHRRLLTESESYRIARSEIENQSIELEPLQSIAARGPVRIPVVVHVVSKTAAQNISDAQIESQIAVLNKDFRATNDDIDTVPPVFEPLIGDAEVEFFLADTDPEGRPANGITRTATEVDSFDQNDGVKSAETGGADPWPTQRYLNIWVCALGGGLLGYAQFPGGPVATDGVVITYTAFGTTGTARAPFDLGRTATHEIGHYLNLFHIWGDDGTGCRGSDEVADTPNQGGQNVGMPRFPHVSCGNGPHGDLFMDYMDYTDDAGMVMFTKGQGARMGACLDGVRKQLWTGRAASPAVSALVAPAAAGRWRHSFEEDHDGVRVYRPAGFDFPRARGRGGIEFRPDGSFVDWAIGRGDADEPREGTWVPADDDGRLEVTTVAGGTRTVRVVRFDEDRLELDIGDVAAGGTCGDIILGPGIHTQ</sequence>
<dbReference type="Proteomes" id="UP000287519">
    <property type="component" value="Unassembled WGS sequence"/>
</dbReference>
<evidence type="ECO:0000256" key="6">
    <source>
        <dbReference type="ARBA" id="ARBA00022833"/>
    </source>
</evidence>
<dbReference type="GO" id="GO:0008237">
    <property type="term" value="F:metallopeptidase activity"/>
    <property type="evidence" value="ECO:0007669"/>
    <property type="project" value="UniProtKB-KW"/>
</dbReference>
<evidence type="ECO:0000313" key="11">
    <source>
        <dbReference type="Proteomes" id="UP000287519"/>
    </source>
</evidence>
<dbReference type="InterPro" id="IPR024079">
    <property type="entry name" value="MetalloPept_cat_dom_sf"/>
</dbReference>
<reference evidence="10 11" key="1">
    <citation type="submission" date="2018-11" db="EMBL/GenBank/DDBJ databases">
        <title>Microbial catabolism of amino acid.</title>
        <authorList>
            <person name="Hibi M."/>
            <person name="Ogawa J."/>
        </authorList>
    </citation>
    <scope>NUCLEOTIDE SEQUENCE [LARGE SCALE GENOMIC DNA]</scope>
    <source>
        <strain evidence="10 11">C31-06</strain>
    </source>
</reference>
<name>A0A402C262_RHOWR</name>
<accession>A0A402C262</accession>
<evidence type="ECO:0000256" key="5">
    <source>
        <dbReference type="ARBA" id="ARBA00022801"/>
    </source>
</evidence>
<dbReference type="InterPro" id="IPR008754">
    <property type="entry name" value="Peptidase_M43"/>
</dbReference>
<dbReference type="PANTHER" id="PTHR47466:SF1">
    <property type="entry name" value="METALLOPROTEASE MEP1 (AFU_ORTHOLOGUE AFUA_1G07730)-RELATED"/>
    <property type="match status" value="1"/>
</dbReference>
<dbReference type="EMBL" id="BHYM01000011">
    <property type="protein sequence ID" value="GCE37688.1"/>
    <property type="molecule type" value="Genomic_DNA"/>
</dbReference>
<proteinExistence type="inferred from homology"/>
<evidence type="ECO:0000256" key="3">
    <source>
        <dbReference type="ARBA" id="ARBA00022723"/>
    </source>
</evidence>
<evidence type="ECO:0000256" key="4">
    <source>
        <dbReference type="ARBA" id="ARBA00022729"/>
    </source>
</evidence>
<gene>
    <name evidence="10" type="ORF">Rhow_000420</name>
</gene>
<comment type="caution">
    <text evidence="10">The sequence shown here is derived from an EMBL/GenBank/DDBJ whole genome shotgun (WGS) entry which is preliminary data.</text>
</comment>
<evidence type="ECO:0000256" key="2">
    <source>
        <dbReference type="ARBA" id="ARBA00022670"/>
    </source>
</evidence>
<comment type="similarity">
    <text evidence="1">Belongs to the peptidase M43B family.</text>
</comment>
<evidence type="ECO:0000256" key="1">
    <source>
        <dbReference type="ARBA" id="ARBA00008721"/>
    </source>
</evidence>
<dbReference type="RefSeq" id="WP_124390431.1">
    <property type="nucleotide sequence ID" value="NZ_BHYM01000011.1"/>
</dbReference>
<dbReference type="CDD" id="cd04275">
    <property type="entry name" value="ZnMc_pappalysin_like"/>
    <property type="match status" value="1"/>
</dbReference>
<protein>
    <recommendedName>
        <fullName evidence="9">Peptidase M43 pregnancy-associated plasma-A domain-containing protein</fullName>
    </recommendedName>
</protein>
<dbReference type="GO" id="GO:0046872">
    <property type="term" value="F:metal ion binding"/>
    <property type="evidence" value="ECO:0007669"/>
    <property type="project" value="UniProtKB-KW"/>
</dbReference>
<keyword evidence="2" id="KW-0645">Protease</keyword>
<dbReference type="AlphaFoldDB" id="A0A402C262"/>
<dbReference type="SUPFAM" id="SSF55486">
    <property type="entry name" value="Metalloproteases ('zincins'), catalytic domain"/>
    <property type="match status" value="1"/>
</dbReference>
<organism evidence="10 11">
    <name type="scientific">Rhodococcus wratislaviensis</name>
    <name type="common">Tsukamurella wratislaviensis</name>
    <dbReference type="NCBI Taxonomy" id="44752"/>
    <lineage>
        <taxon>Bacteria</taxon>
        <taxon>Bacillati</taxon>
        <taxon>Actinomycetota</taxon>
        <taxon>Actinomycetes</taxon>
        <taxon>Mycobacteriales</taxon>
        <taxon>Nocardiaceae</taxon>
        <taxon>Rhodococcus</taxon>
    </lineage>
</organism>
<dbReference type="PANTHER" id="PTHR47466">
    <property type="match status" value="1"/>
</dbReference>
<keyword evidence="4" id="KW-0732">Signal</keyword>
<keyword evidence="6" id="KW-0862">Zinc</keyword>
<evidence type="ECO:0000256" key="8">
    <source>
        <dbReference type="ARBA" id="ARBA00023157"/>
    </source>
</evidence>
<keyword evidence="8" id="KW-1015">Disulfide bond</keyword>
<evidence type="ECO:0000259" key="9">
    <source>
        <dbReference type="Pfam" id="PF05572"/>
    </source>
</evidence>
<evidence type="ECO:0000313" key="10">
    <source>
        <dbReference type="EMBL" id="GCE37688.1"/>
    </source>
</evidence>
<keyword evidence="7" id="KW-0482">Metalloprotease</keyword>